<protein>
    <submittedName>
        <fullName evidence="3">Uncharacterized protein</fullName>
    </submittedName>
</protein>
<feature type="region of interest" description="Disordered" evidence="1">
    <location>
        <begin position="93"/>
        <end position="120"/>
    </location>
</feature>
<dbReference type="Proteomes" id="UP000094243">
    <property type="component" value="Unassembled WGS sequence"/>
</dbReference>
<name>A0A1E3RUY1_9MYCO</name>
<sequence>MSNLFNRISQQVIGYLFMLVSFAALGVMIAALAMKSDLAAVAGIAFVISAIASVEGFRSGAARLAESRRSGEHMSIWSTPIAPEQIDRYRATYRSAPGPTDGDAVTDRAALEDAEQPVAA</sequence>
<evidence type="ECO:0000256" key="1">
    <source>
        <dbReference type="SAM" id="MobiDB-lite"/>
    </source>
</evidence>
<comment type="caution">
    <text evidence="3">The sequence shown here is derived from an EMBL/GenBank/DDBJ whole genome shotgun (WGS) entry which is preliminary data.</text>
</comment>
<feature type="transmembrane region" description="Helical" evidence="2">
    <location>
        <begin position="38"/>
        <end position="57"/>
    </location>
</feature>
<feature type="transmembrane region" description="Helical" evidence="2">
    <location>
        <begin position="12"/>
        <end position="32"/>
    </location>
</feature>
<keyword evidence="2" id="KW-0472">Membrane</keyword>
<accession>A0A1E3RUY1</accession>
<dbReference type="EMBL" id="MIGZ01000062">
    <property type="protein sequence ID" value="ODQ93648.1"/>
    <property type="molecule type" value="Genomic_DNA"/>
</dbReference>
<evidence type="ECO:0000256" key="2">
    <source>
        <dbReference type="SAM" id="Phobius"/>
    </source>
</evidence>
<keyword evidence="4" id="KW-1185">Reference proteome</keyword>
<proteinExistence type="predicted"/>
<reference evidence="4" key="1">
    <citation type="submission" date="2016-09" db="EMBL/GenBank/DDBJ databases">
        <authorList>
            <person name="Greninger A.L."/>
            <person name="Jerome K.R."/>
            <person name="Mcnair B."/>
            <person name="Wallis C."/>
            <person name="Fang F."/>
        </authorList>
    </citation>
    <scope>NUCLEOTIDE SEQUENCE [LARGE SCALE GENOMIC DNA]</scope>
    <source>
        <strain evidence="4">M7</strain>
    </source>
</reference>
<keyword evidence="2" id="KW-1133">Transmembrane helix</keyword>
<keyword evidence="2" id="KW-0812">Transmembrane</keyword>
<evidence type="ECO:0000313" key="4">
    <source>
        <dbReference type="Proteomes" id="UP000094243"/>
    </source>
</evidence>
<gene>
    <name evidence="3" type="ORF">BHQ17_12450</name>
</gene>
<organism evidence="3 4">
    <name type="scientific">Mycolicibacterium holsaticum</name>
    <dbReference type="NCBI Taxonomy" id="152142"/>
    <lineage>
        <taxon>Bacteria</taxon>
        <taxon>Bacillati</taxon>
        <taxon>Actinomycetota</taxon>
        <taxon>Actinomycetes</taxon>
        <taxon>Mycobacteriales</taxon>
        <taxon>Mycobacteriaceae</taxon>
        <taxon>Mycolicibacterium</taxon>
    </lineage>
</organism>
<evidence type="ECO:0000313" key="3">
    <source>
        <dbReference type="EMBL" id="ODQ93648.1"/>
    </source>
</evidence>
<dbReference type="AlphaFoldDB" id="A0A1E3RUY1"/>